<feature type="transmembrane region" description="Helical" evidence="2">
    <location>
        <begin position="533"/>
        <end position="555"/>
    </location>
</feature>
<evidence type="ECO:0000256" key="2">
    <source>
        <dbReference type="SAM" id="Phobius"/>
    </source>
</evidence>
<feature type="transmembrane region" description="Helical" evidence="2">
    <location>
        <begin position="463"/>
        <end position="484"/>
    </location>
</feature>
<feature type="compositionally biased region" description="Low complexity" evidence="1">
    <location>
        <begin position="83"/>
        <end position="94"/>
    </location>
</feature>
<dbReference type="GO" id="GO:0005774">
    <property type="term" value="C:vacuolar membrane"/>
    <property type="evidence" value="ECO:0007669"/>
    <property type="project" value="TreeGrafter"/>
</dbReference>
<keyword evidence="2" id="KW-1133">Transmembrane helix</keyword>
<keyword evidence="4" id="KW-1185">Reference proteome</keyword>
<feature type="transmembrane region" description="Helical" evidence="2">
    <location>
        <begin position="278"/>
        <end position="298"/>
    </location>
</feature>
<comment type="caution">
    <text evidence="3">The sequence shown here is derived from an EMBL/GenBank/DDBJ whole genome shotgun (WGS) entry which is preliminary data.</text>
</comment>
<feature type="transmembrane region" description="Helical" evidence="2">
    <location>
        <begin position="237"/>
        <end position="258"/>
    </location>
</feature>
<feature type="compositionally biased region" description="Acidic residues" evidence="1">
    <location>
        <begin position="117"/>
        <end position="129"/>
    </location>
</feature>
<feature type="transmembrane region" description="Helical" evidence="2">
    <location>
        <begin position="192"/>
        <end position="216"/>
    </location>
</feature>
<gene>
    <name evidence="3" type="ORF">L202_00370</name>
</gene>
<feature type="compositionally biased region" description="Low complexity" evidence="1">
    <location>
        <begin position="36"/>
        <end position="54"/>
    </location>
</feature>
<feature type="compositionally biased region" description="Polar residues" evidence="1">
    <location>
        <begin position="570"/>
        <end position="585"/>
    </location>
</feature>
<keyword evidence="2" id="KW-0472">Membrane</keyword>
<dbReference type="PANTHER" id="PTHR22950">
    <property type="entry name" value="AMINO ACID TRANSPORTER"/>
    <property type="match status" value="1"/>
</dbReference>
<feature type="region of interest" description="Disordered" evidence="1">
    <location>
        <begin position="117"/>
        <end position="148"/>
    </location>
</feature>
<evidence type="ECO:0000256" key="1">
    <source>
        <dbReference type="SAM" id="MobiDB-lite"/>
    </source>
</evidence>
<feature type="transmembrane region" description="Helical" evidence="2">
    <location>
        <begin position="162"/>
        <end position="186"/>
    </location>
</feature>
<dbReference type="GeneID" id="30151679"/>
<dbReference type="Proteomes" id="UP000094065">
    <property type="component" value="Unassembled WGS sequence"/>
</dbReference>
<feature type="transmembrane region" description="Helical" evidence="2">
    <location>
        <begin position="373"/>
        <end position="393"/>
    </location>
</feature>
<feature type="transmembrane region" description="Helical" evidence="2">
    <location>
        <begin position="629"/>
        <end position="648"/>
    </location>
</feature>
<feature type="transmembrane region" description="Helical" evidence="2">
    <location>
        <begin position="310"/>
        <end position="329"/>
    </location>
</feature>
<accession>A0A1E3I7S7</accession>
<dbReference type="PANTHER" id="PTHR22950:SF695">
    <property type="entry name" value="AMINO ACID TRANSPORTER TRANSMEMBRANE DOMAIN-CONTAINING PROTEIN"/>
    <property type="match status" value="1"/>
</dbReference>
<dbReference type="GO" id="GO:0015179">
    <property type="term" value="F:L-amino acid transmembrane transporter activity"/>
    <property type="evidence" value="ECO:0007669"/>
    <property type="project" value="TreeGrafter"/>
</dbReference>
<evidence type="ECO:0000313" key="4">
    <source>
        <dbReference type="Proteomes" id="UP000094065"/>
    </source>
</evidence>
<dbReference type="RefSeq" id="XP_018998218.1">
    <property type="nucleotide sequence ID" value="XM_019133513.1"/>
</dbReference>
<feature type="transmembrane region" description="Helical" evidence="2">
    <location>
        <begin position="405"/>
        <end position="430"/>
    </location>
</feature>
<keyword evidence="2" id="KW-0812">Transmembrane</keyword>
<organism evidence="3 4">
    <name type="scientific">Cryptococcus amylolentus CBS 6039</name>
    <dbReference type="NCBI Taxonomy" id="1295533"/>
    <lineage>
        <taxon>Eukaryota</taxon>
        <taxon>Fungi</taxon>
        <taxon>Dikarya</taxon>
        <taxon>Basidiomycota</taxon>
        <taxon>Agaricomycotina</taxon>
        <taxon>Tremellomycetes</taxon>
        <taxon>Tremellales</taxon>
        <taxon>Cryptococcaceae</taxon>
        <taxon>Cryptococcus</taxon>
    </lineage>
</organism>
<sequence>MATSTPSRPSSKPSSSPLPPITPLTAEQYTLNHPPSETGSRRSSLGTRSSTDTRFTGALDLSARPSGDQGGDRPSLDSPPPTASTSGQSQSSHSTLEFLDNDLSDLDAELDIDNMDDLDYDDESMDTGVDEPLVRGRGSRPRRRARRKGWEEEKVEKGLIELIPSIILSHPLPLLPLLALLPYNFLPAGVVFFIPIICVLALLSVCAHIVIVYLSWYLKMPSFEDVFANVTGKYSKYGLWGARVALITAVLGMVVSWIETIHPLLEPVVETYLPSNKFFQSRIVWTIGGSTILIPSLLPSRMSLSLRRSPIFFALLLPIIAFLVIGRTVEIKKAADQTGGDAGNSTEAAVAVASNALGHLAKRRFGLAGKSSAGAGLTTLTIFFSPHINTLPIHGTLARSKRASFFMPCLFAGAIILVLALPLALVPYYLLPLSDGSPNTSTISSPNTNAPSGIFGHLPADDAWLNLARILQVALTLGSTNIWILRGRDVVLKAMNVEGGDRYKAGRWVGLACWVIVVGLACIGGWVADKVELMGVLGVLIVGWFLPSLFFIIAFHVRSPLSIIFPSRQNPSTSQLPPPNTSTHSLPRRGQGGHSRSSSLSDPTTDVLLARKERQLQKRRLGRRLWQDLIVYLGILPVGCVTIAWTAGRFVGLW</sequence>
<feature type="region of interest" description="Disordered" evidence="1">
    <location>
        <begin position="1"/>
        <end position="94"/>
    </location>
</feature>
<reference evidence="3 4" key="1">
    <citation type="submission" date="2016-06" db="EMBL/GenBank/DDBJ databases">
        <title>Evolution of pathogenesis and genome organization in the Tremellales.</title>
        <authorList>
            <person name="Cuomo C."/>
            <person name="Litvintseva A."/>
            <person name="Heitman J."/>
            <person name="Chen Y."/>
            <person name="Sun S."/>
            <person name="Springer D."/>
            <person name="Dromer F."/>
            <person name="Young S."/>
            <person name="Zeng Q."/>
            <person name="Chapman S."/>
            <person name="Gujja S."/>
            <person name="Saif S."/>
            <person name="Birren B."/>
        </authorList>
    </citation>
    <scope>NUCLEOTIDE SEQUENCE [LARGE SCALE GENOMIC DNA]</scope>
    <source>
        <strain evidence="3 4">CBS 6039</strain>
    </source>
</reference>
<feature type="compositionally biased region" description="Basic residues" evidence="1">
    <location>
        <begin position="137"/>
        <end position="147"/>
    </location>
</feature>
<feature type="transmembrane region" description="Helical" evidence="2">
    <location>
        <begin position="505"/>
        <end position="527"/>
    </location>
</feature>
<dbReference type="AlphaFoldDB" id="A0A1E3I7S7"/>
<dbReference type="OrthoDB" id="3360632at2759"/>
<name>A0A1E3I7S7_9TREE</name>
<feature type="region of interest" description="Disordered" evidence="1">
    <location>
        <begin position="570"/>
        <end position="603"/>
    </location>
</feature>
<protein>
    <recommendedName>
        <fullName evidence="5">Amino acid transporter transmembrane domain-containing protein</fullName>
    </recommendedName>
</protein>
<dbReference type="EMBL" id="AWGJ01000001">
    <property type="protein sequence ID" value="ODN84415.1"/>
    <property type="molecule type" value="Genomic_DNA"/>
</dbReference>
<feature type="compositionally biased region" description="Low complexity" evidence="1">
    <location>
        <begin position="1"/>
        <end position="15"/>
    </location>
</feature>
<evidence type="ECO:0008006" key="5">
    <source>
        <dbReference type="Google" id="ProtNLM"/>
    </source>
</evidence>
<evidence type="ECO:0000313" key="3">
    <source>
        <dbReference type="EMBL" id="ODN84415.1"/>
    </source>
</evidence>
<proteinExistence type="predicted"/>